<reference evidence="1 2" key="1">
    <citation type="submission" date="2020-04" db="EMBL/GenBank/DDBJ databases">
        <authorList>
            <person name="De Canck E."/>
        </authorList>
    </citation>
    <scope>NUCLEOTIDE SEQUENCE [LARGE SCALE GENOMIC DNA]</scope>
    <source>
        <strain evidence="1 2">LMG 22037</strain>
    </source>
</reference>
<dbReference type="AlphaFoldDB" id="A0A6J4ZP07"/>
<gene>
    <name evidence="1" type="ORF">LMG22037_00085</name>
</gene>
<accession>A0A6J4ZP07</accession>
<dbReference type="EMBL" id="CADIKB010000001">
    <property type="protein sequence ID" value="CAB3638654.1"/>
    <property type="molecule type" value="Genomic_DNA"/>
</dbReference>
<protein>
    <submittedName>
        <fullName evidence="1">Uncharacterized protein</fullName>
    </submittedName>
</protein>
<proteinExistence type="predicted"/>
<evidence type="ECO:0000313" key="1">
    <source>
        <dbReference type="EMBL" id="CAB3638654.1"/>
    </source>
</evidence>
<dbReference type="Proteomes" id="UP000494249">
    <property type="component" value="Unassembled WGS sequence"/>
</dbReference>
<organism evidence="1 2">
    <name type="scientific">Paraburkholderia phenoliruptrix</name>
    <dbReference type="NCBI Taxonomy" id="252970"/>
    <lineage>
        <taxon>Bacteria</taxon>
        <taxon>Pseudomonadati</taxon>
        <taxon>Pseudomonadota</taxon>
        <taxon>Betaproteobacteria</taxon>
        <taxon>Burkholderiales</taxon>
        <taxon>Burkholderiaceae</taxon>
        <taxon>Paraburkholderia</taxon>
    </lineage>
</organism>
<evidence type="ECO:0000313" key="2">
    <source>
        <dbReference type="Proteomes" id="UP000494249"/>
    </source>
</evidence>
<sequence>MLKRIFFICFLALPGSFVFVSLVCVHPRSRAVLAELAYGPQLFTFVKGHMAGWPRFRWSSIATSVGERRIVNGSVNHETQTD</sequence>
<name>A0A6J4ZP07_9BURK</name>